<comment type="catalytic activity">
    <reaction evidence="1">
        <text>ATP + protein L-histidine = ADP + protein N-phospho-L-histidine.</text>
        <dbReference type="EC" id="2.7.13.3"/>
    </reaction>
</comment>
<dbReference type="Gene3D" id="3.30.565.10">
    <property type="entry name" value="Histidine kinase-like ATPase, C-terminal domain"/>
    <property type="match status" value="1"/>
</dbReference>
<organism evidence="6 7">
    <name type="scientific">Gynuella sunshinyii YC6258</name>
    <dbReference type="NCBI Taxonomy" id="1445510"/>
    <lineage>
        <taxon>Bacteria</taxon>
        <taxon>Pseudomonadati</taxon>
        <taxon>Pseudomonadota</taxon>
        <taxon>Gammaproteobacteria</taxon>
        <taxon>Oceanospirillales</taxon>
        <taxon>Saccharospirillaceae</taxon>
        <taxon>Gynuella</taxon>
    </lineage>
</organism>
<proteinExistence type="predicted"/>
<dbReference type="PATRIC" id="fig|1445510.3.peg.1215"/>
<evidence type="ECO:0000256" key="4">
    <source>
        <dbReference type="SAM" id="Phobius"/>
    </source>
</evidence>
<feature type="transmembrane region" description="Helical" evidence="4">
    <location>
        <begin position="150"/>
        <end position="173"/>
    </location>
</feature>
<dbReference type="PROSITE" id="PS50109">
    <property type="entry name" value="HIS_KIN"/>
    <property type="match status" value="1"/>
</dbReference>
<dbReference type="KEGG" id="gsn:YC6258_01246"/>
<feature type="domain" description="Histidine kinase" evidence="5">
    <location>
        <begin position="316"/>
        <end position="566"/>
    </location>
</feature>
<dbReference type="HOGENOM" id="CLU_469913_0_0_6"/>
<dbReference type="PANTHER" id="PTHR43065:SF50">
    <property type="entry name" value="HISTIDINE KINASE"/>
    <property type="match status" value="1"/>
</dbReference>
<keyword evidence="7" id="KW-1185">Reference proteome</keyword>
<keyword evidence="4" id="KW-0812">Transmembrane</keyword>
<keyword evidence="4" id="KW-1133">Transmembrane helix</keyword>
<keyword evidence="4" id="KW-0472">Membrane</keyword>
<feature type="transmembrane region" description="Helical" evidence="4">
    <location>
        <begin position="12"/>
        <end position="31"/>
    </location>
</feature>
<reference evidence="6 7" key="1">
    <citation type="submission" date="2014-01" db="EMBL/GenBank/DDBJ databases">
        <title>Full genme sequencing of cellulolytic bacterium Gynuella sunshinyii YC6258T gen. nov., sp. nov.</title>
        <authorList>
            <person name="Khan H."/>
            <person name="Chung E.J."/>
            <person name="Chung Y.R."/>
        </authorList>
    </citation>
    <scope>NUCLEOTIDE SEQUENCE [LARGE SCALE GENOMIC DNA]</scope>
    <source>
        <strain evidence="6 7">YC6258</strain>
    </source>
</reference>
<evidence type="ECO:0000259" key="5">
    <source>
        <dbReference type="PROSITE" id="PS50109"/>
    </source>
</evidence>
<dbReference type="EMBL" id="CP007142">
    <property type="protein sequence ID" value="AJQ93294.1"/>
    <property type="molecule type" value="Genomic_DNA"/>
</dbReference>
<dbReference type="SMART" id="SM00387">
    <property type="entry name" value="HATPase_c"/>
    <property type="match status" value="1"/>
</dbReference>
<dbReference type="Proteomes" id="UP000032266">
    <property type="component" value="Chromosome"/>
</dbReference>
<dbReference type="SUPFAM" id="SSF47384">
    <property type="entry name" value="Homodimeric domain of signal transducing histidine kinase"/>
    <property type="match status" value="1"/>
</dbReference>
<dbReference type="Gene3D" id="1.10.287.130">
    <property type="match status" value="1"/>
</dbReference>
<dbReference type="InterPro" id="IPR004358">
    <property type="entry name" value="Sig_transdc_His_kin-like_C"/>
</dbReference>
<keyword evidence="6" id="KW-0808">Transferase</keyword>
<evidence type="ECO:0000256" key="3">
    <source>
        <dbReference type="ARBA" id="ARBA00022553"/>
    </source>
</evidence>
<dbReference type="Pfam" id="PF02518">
    <property type="entry name" value="HATPase_c"/>
    <property type="match status" value="1"/>
</dbReference>
<dbReference type="OrthoDB" id="1931120at2"/>
<name>A0A0C5VSN7_9GAMM</name>
<dbReference type="SUPFAM" id="SSF55874">
    <property type="entry name" value="ATPase domain of HSP90 chaperone/DNA topoisomerase II/histidine kinase"/>
    <property type="match status" value="1"/>
</dbReference>
<keyword evidence="3" id="KW-0597">Phosphoprotein</keyword>
<accession>A0A0C5VSN7</accession>
<dbReference type="PRINTS" id="PR00344">
    <property type="entry name" value="BCTRLSENSOR"/>
</dbReference>
<dbReference type="CDD" id="cd00082">
    <property type="entry name" value="HisKA"/>
    <property type="match status" value="1"/>
</dbReference>
<evidence type="ECO:0000313" key="7">
    <source>
        <dbReference type="Proteomes" id="UP000032266"/>
    </source>
</evidence>
<dbReference type="RefSeq" id="WP_052830082.1">
    <property type="nucleotide sequence ID" value="NZ_CP007142.1"/>
</dbReference>
<dbReference type="STRING" id="1445510.YC6258_01246"/>
<evidence type="ECO:0000256" key="2">
    <source>
        <dbReference type="ARBA" id="ARBA00012438"/>
    </source>
</evidence>
<gene>
    <name evidence="6" type="ORF">YC6258_01246</name>
</gene>
<keyword evidence="6" id="KW-0418">Kinase</keyword>
<dbReference type="InterPro" id="IPR003594">
    <property type="entry name" value="HATPase_dom"/>
</dbReference>
<dbReference type="InterPro" id="IPR036097">
    <property type="entry name" value="HisK_dim/P_sf"/>
</dbReference>
<dbReference type="InterPro" id="IPR005467">
    <property type="entry name" value="His_kinase_dom"/>
</dbReference>
<dbReference type="EC" id="2.7.13.3" evidence="2"/>
<dbReference type="InterPro" id="IPR036890">
    <property type="entry name" value="HATPase_C_sf"/>
</dbReference>
<dbReference type="GO" id="GO:0000155">
    <property type="term" value="F:phosphorelay sensor kinase activity"/>
    <property type="evidence" value="ECO:0007669"/>
    <property type="project" value="InterPro"/>
</dbReference>
<protein>
    <recommendedName>
        <fullName evidence="2">histidine kinase</fullName>
        <ecNumber evidence="2">2.7.13.3</ecNumber>
    </recommendedName>
</protein>
<dbReference type="AlphaFoldDB" id="A0A0C5VSN7"/>
<evidence type="ECO:0000313" key="6">
    <source>
        <dbReference type="EMBL" id="AJQ93294.1"/>
    </source>
</evidence>
<sequence>MRRISHQLTGFMIMLSIAVILVSSVVTILIAEKHAEKNFLILCDSLVNHIQNFDFGALPSTMHTPYLEILDFYFDLSNSLAYIAFIDQNNHVMGYRSNAMSKAVIYSSDTSLPPHPDAFYQVEVDSRTFPNIKIYVGFHNHALIREVHSVVVTALISTVLIIVLEILTLTWWLRSKISTPINQITAGFEAADSDIRLIAQLLSNTDVDYNRLRHIHFKRPIQLLKQKTDMKNELGRIASVQIVFLRTVDLALKRLMIIQQRITRLNEDLESEIISRTTALQKSNLALKESIESMKEAQSKMVQQEKMASIGQMAAGVAHEINNPIGYVTSNIHTMMEYMTELKNYLSNIEMEINEAIDLETLRENINQLKAKADIEYLLSDSSDLLGDCAEGGQRVREIVNNLKNYARADQNADDKELLIINDVIHSTLRLVHNEIKYNCDVKLELNAKGMISGHFGQLSQVMTNLLVNAAHAIKDKGKHGLIRIQSWDQDNAVLVAVEDNGKGIPSENISKVFEPFFTTKEAGKGTGLGLNISYDIVVNKHFGDIICESEVGQWTRFTVIFPKAEENENEDADEDVHAA</sequence>
<dbReference type="InterPro" id="IPR003661">
    <property type="entry name" value="HisK_dim/P_dom"/>
</dbReference>
<dbReference type="PANTHER" id="PTHR43065">
    <property type="entry name" value="SENSOR HISTIDINE KINASE"/>
    <property type="match status" value="1"/>
</dbReference>
<evidence type="ECO:0000256" key="1">
    <source>
        <dbReference type="ARBA" id="ARBA00000085"/>
    </source>
</evidence>